<name>A0A1I2EPE9_9ACTN</name>
<dbReference type="PANTHER" id="PTHR10465:SF0">
    <property type="entry name" value="SARCALUMENIN"/>
    <property type="match status" value="1"/>
</dbReference>
<dbReference type="Gene3D" id="3.40.50.300">
    <property type="entry name" value="P-loop containing nucleotide triphosphate hydrolases"/>
    <property type="match status" value="1"/>
</dbReference>
<keyword evidence="5" id="KW-0472">Membrane</keyword>
<dbReference type="GO" id="GO:0003924">
    <property type="term" value="F:GTPase activity"/>
    <property type="evidence" value="ECO:0007669"/>
    <property type="project" value="InterPro"/>
</dbReference>
<keyword evidence="8" id="KW-1185">Reference proteome</keyword>
<evidence type="ECO:0000256" key="5">
    <source>
        <dbReference type="ARBA" id="ARBA00023136"/>
    </source>
</evidence>
<evidence type="ECO:0000256" key="2">
    <source>
        <dbReference type="ARBA" id="ARBA00022741"/>
    </source>
</evidence>
<dbReference type="CDD" id="cd00882">
    <property type="entry name" value="Ras_like_GTPase"/>
    <property type="match status" value="1"/>
</dbReference>
<protein>
    <submittedName>
        <fullName evidence="7">Dynamin family protein</fullName>
    </submittedName>
</protein>
<reference evidence="7 8" key="1">
    <citation type="submission" date="2016-10" db="EMBL/GenBank/DDBJ databases">
        <authorList>
            <person name="de Groot N.N."/>
        </authorList>
    </citation>
    <scope>NUCLEOTIDE SEQUENCE [LARGE SCALE GENOMIC DNA]</scope>
    <source>
        <strain evidence="7 8">DSM 43019</strain>
    </source>
</reference>
<evidence type="ECO:0000256" key="4">
    <source>
        <dbReference type="ARBA" id="ARBA00023134"/>
    </source>
</evidence>
<dbReference type="SUPFAM" id="SSF52540">
    <property type="entry name" value="P-loop containing nucleoside triphosphate hydrolases"/>
    <property type="match status" value="1"/>
</dbReference>
<dbReference type="InterPro" id="IPR006073">
    <property type="entry name" value="GTP-bd"/>
</dbReference>
<proteinExistence type="predicted"/>
<dbReference type="GO" id="GO:0005525">
    <property type="term" value="F:GTP binding"/>
    <property type="evidence" value="ECO:0007669"/>
    <property type="project" value="UniProtKB-KW"/>
</dbReference>
<evidence type="ECO:0000313" key="8">
    <source>
        <dbReference type="Proteomes" id="UP000199645"/>
    </source>
</evidence>
<keyword evidence="2" id="KW-0547">Nucleotide-binding</keyword>
<dbReference type="GO" id="GO:0016020">
    <property type="term" value="C:membrane"/>
    <property type="evidence" value="ECO:0007669"/>
    <property type="project" value="UniProtKB-SubCell"/>
</dbReference>
<feature type="domain" description="G" evidence="6">
    <location>
        <begin position="49"/>
        <end position="181"/>
    </location>
</feature>
<keyword evidence="3" id="KW-0378">Hydrolase</keyword>
<dbReference type="EMBL" id="FONV01000004">
    <property type="protein sequence ID" value="SFE94211.1"/>
    <property type="molecule type" value="Genomic_DNA"/>
</dbReference>
<dbReference type="STRING" id="35752.SAMN05421541_104595"/>
<sequence>MPDAASPGRSHRWNAELADLIDVARRCGLTRVVAMLHAARDRAVRPTCRVVLVGEFSAGKSSLANTLLGRRLLPVGPVPTTTEVTVVQPDGAPPPAFPARSVPSGSPWLSREHIELVDTPGLGDPQAATADREATVSAAARAGDLILLVTPGVGGFTLTDQRLLGRLSASGRNRPPLVVITMLDGADDEMVLRRAELLARRANPAIEVLPAPGLHPHGDVDIRRRRRLKDRITEIARDHHTDGYRSRALGESLAVVCRELRAIAEDGLLAAALDAERRADVRTRLAAERAASQALWIGLRMDLDARAGKLSSLIAERTRECCSDLVRSQLHRLRDSAAPGDLWTEEMSATVASALDQHERTMERLTADELLAAARDADERLAAQNSRRDPLDELAEDAAVGPALDIPRPPAPDRMRSATTVEITAELIAETGEALATLGLEALLPKSPAAEFTGLIGGLISVPLRRRLMDRQRAALTAAVRDGLEAWRDAYTEAAGSRVNHLFARLAAAGRNRQDEWWQARERVWAETAARPLWEGLLFEAERIEKSVTERLRNNV</sequence>
<evidence type="ECO:0000256" key="3">
    <source>
        <dbReference type="ARBA" id="ARBA00022801"/>
    </source>
</evidence>
<evidence type="ECO:0000313" key="7">
    <source>
        <dbReference type="EMBL" id="SFE94211.1"/>
    </source>
</evidence>
<keyword evidence="4" id="KW-0342">GTP-binding</keyword>
<dbReference type="AlphaFoldDB" id="A0A1I2EPE9"/>
<organism evidence="7 8">
    <name type="scientific">Actinoplanes philippinensis</name>
    <dbReference type="NCBI Taxonomy" id="35752"/>
    <lineage>
        <taxon>Bacteria</taxon>
        <taxon>Bacillati</taxon>
        <taxon>Actinomycetota</taxon>
        <taxon>Actinomycetes</taxon>
        <taxon>Micromonosporales</taxon>
        <taxon>Micromonosporaceae</taxon>
        <taxon>Actinoplanes</taxon>
    </lineage>
</organism>
<dbReference type="RefSeq" id="WP_177319692.1">
    <property type="nucleotide sequence ID" value="NZ_BOMT01000096.1"/>
</dbReference>
<evidence type="ECO:0000256" key="1">
    <source>
        <dbReference type="ARBA" id="ARBA00004370"/>
    </source>
</evidence>
<dbReference type="InterPro" id="IPR027417">
    <property type="entry name" value="P-loop_NTPase"/>
</dbReference>
<dbReference type="PANTHER" id="PTHR10465">
    <property type="entry name" value="TRANSMEMBRANE GTPASE FZO1"/>
    <property type="match status" value="1"/>
</dbReference>
<gene>
    <name evidence="7" type="ORF">SAMN05421541_104595</name>
</gene>
<evidence type="ECO:0000259" key="6">
    <source>
        <dbReference type="Pfam" id="PF01926"/>
    </source>
</evidence>
<dbReference type="Proteomes" id="UP000199645">
    <property type="component" value="Unassembled WGS sequence"/>
</dbReference>
<dbReference type="InterPro" id="IPR027094">
    <property type="entry name" value="Mitofusin_fam"/>
</dbReference>
<accession>A0A1I2EPE9</accession>
<comment type="subcellular location">
    <subcellularLocation>
        <location evidence="1">Membrane</location>
    </subcellularLocation>
</comment>
<dbReference type="Pfam" id="PF01926">
    <property type="entry name" value="MMR_HSR1"/>
    <property type="match status" value="1"/>
</dbReference>